<evidence type="ECO:0000313" key="2">
    <source>
        <dbReference type="Proteomes" id="UP000324222"/>
    </source>
</evidence>
<sequence length="104" mass="11183">MLVVVVVVKEALGGEGQVYFYPAVADLSLAALPVACSSHGRAEASWGELRPPEVTYCLQTTKTFPTKGQSAFFLLFLFSSSTFSSFSSSSRVSFLPLSSFNSSR</sequence>
<proteinExistence type="predicted"/>
<comment type="caution">
    <text evidence="1">The sequence shown here is derived from an EMBL/GenBank/DDBJ whole genome shotgun (WGS) entry which is preliminary data.</text>
</comment>
<accession>A0A5B7GEH7</accession>
<dbReference type="EMBL" id="VSRR010013389">
    <property type="protein sequence ID" value="MPC55723.1"/>
    <property type="molecule type" value="Genomic_DNA"/>
</dbReference>
<protein>
    <submittedName>
        <fullName evidence="1">Uncharacterized protein</fullName>
    </submittedName>
</protein>
<keyword evidence="2" id="KW-1185">Reference proteome</keyword>
<name>A0A5B7GEH7_PORTR</name>
<dbReference type="Proteomes" id="UP000324222">
    <property type="component" value="Unassembled WGS sequence"/>
</dbReference>
<evidence type="ECO:0000313" key="1">
    <source>
        <dbReference type="EMBL" id="MPC55723.1"/>
    </source>
</evidence>
<organism evidence="1 2">
    <name type="scientific">Portunus trituberculatus</name>
    <name type="common">Swimming crab</name>
    <name type="synonym">Neptunus trituberculatus</name>
    <dbReference type="NCBI Taxonomy" id="210409"/>
    <lineage>
        <taxon>Eukaryota</taxon>
        <taxon>Metazoa</taxon>
        <taxon>Ecdysozoa</taxon>
        <taxon>Arthropoda</taxon>
        <taxon>Crustacea</taxon>
        <taxon>Multicrustacea</taxon>
        <taxon>Malacostraca</taxon>
        <taxon>Eumalacostraca</taxon>
        <taxon>Eucarida</taxon>
        <taxon>Decapoda</taxon>
        <taxon>Pleocyemata</taxon>
        <taxon>Brachyura</taxon>
        <taxon>Eubrachyura</taxon>
        <taxon>Portunoidea</taxon>
        <taxon>Portunidae</taxon>
        <taxon>Portuninae</taxon>
        <taxon>Portunus</taxon>
    </lineage>
</organism>
<gene>
    <name evidence="1" type="ORF">E2C01_049667</name>
</gene>
<reference evidence="1 2" key="1">
    <citation type="submission" date="2019-05" db="EMBL/GenBank/DDBJ databases">
        <title>Another draft genome of Portunus trituberculatus and its Hox gene families provides insights of decapod evolution.</title>
        <authorList>
            <person name="Jeong J.-H."/>
            <person name="Song I."/>
            <person name="Kim S."/>
            <person name="Choi T."/>
            <person name="Kim D."/>
            <person name="Ryu S."/>
            <person name="Kim W."/>
        </authorList>
    </citation>
    <scope>NUCLEOTIDE SEQUENCE [LARGE SCALE GENOMIC DNA]</scope>
    <source>
        <tissue evidence="1">Muscle</tissue>
    </source>
</reference>
<dbReference type="AlphaFoldDB" id="A0A5B7GEH7"/>